<dbReference type="AlphaFoldDB" id="A0A6B0TY09"/>
<evidence type="ECO:0000313" key="3">
    <source>
        <dbReference type="Proteomes" id="UP000436016"/>
    </source>
</evidence>
<dbReference type="Proteomes" id="UP000436016">
    <property type="component" value="Unassembled WGS sequence"/>
</dbReference>
<reference evidence="2 3" key="1">
    <citation type="submission" date="2019-12" db="EMBL/GenBank/DDBJ databases">
        <title>Strain KN286 was isolated from seawater, which was collected from Caroline Seamount in the tropical western Pacific.</title>
        <authorList>
            <person name="Wang Q."/>
        </authorList>
    </citation>
    <scope>NUCLEOTIDE SEQUENCE [LARGE SCALE GENOMIC DNA]</scope>
    <source>
        <strain evidence="2 3">KN286</strain>
    </source>
</reference>
<gene>
    <name evidence="2" type="ORF">GSH16_10825</name>
</gene>
<evidence type="ECO:0000259" key="1">
    <source>
        <dbReference type="Pfam" id="PF08386"/>
    </source>
</evidence>
<protein>
    <recommendedName>
        <fullName evidence="1">Peptidase S33 tripeptidyl aminopeptidase-like C-terminal domain-containing protein</fullName>
    </recommendedName>
</protein>
<proteinExistence type="predicted"/>
<sequence length="94" mass="10303">MSTLRLPETDLFLSWFFSGTNDTQTATSWSEQAAGNISGSQFVRFPNTGHGATLFSKCDRDVAAAFFDQPEMPVRSACTEGLIPKFVLPEDPLP</sequence>
<organism evidence="2 3">
    <name type="scientific">Oceanomicrobium pacificus</name>
    <dbReference type="NCBI Taxonomy" id="2692916"/>
    <lineage>
        <taxon>Bacteria</taxon>
        <taxon>Pseudomonadati</taxon>
        <taxon>Pseudomonadota</taxon>
        <taxon>Alphaproteobacteria</taxon>
        <taxon>Rhodobacterales</taxon>
        <taxon>Paracoccaceae</taxon>
        <taxon>Oceanomicrobium</taxon>
    </lineage>
</organism>
<name>A0A6B0TY09_9RHOB</name>
<dbReference type="InterPro" id="IPR013595">
    <property type="entry name" value="Pept_S33_TAP-like_C"/>
</dbReference>
<dbReference type="EMBL" id="WUWG01000003">
    <property type="protein sequence ID" value="MXU65944.1"/>
    <property type="molecule type" value="Genomic_DNA"/>
</dbReference>
<comment type="caution">
    <text evidence="2">The sequence shown here is derived from an EMBL/GenBank/DDBJ whole genome shotgun (WGS) entry which is preliminary data.</text>
</comment>
<evidence type="ECO:0000313" key="2">
    <source>
        <dbReference type="EMBL" id="MXU65944.1"/>
    </source>
</evidence>
<keyword evidence="3" id="KW-1185">Reference proteome</keyword>
<dbReference type="Pfam" id="PF08386">
    <property type="entry name" value="Abhydrolase_4"/>
    <property type="match status" value="1"/>
</dbReference>
<dbReference type="RefSeq" id="WP_160855204.1">
    <property type="nucleotide sequence ID" value="NZ_WUWG01000003.1"/>
</dbReference>
<accession>A0A6B0TY09</accession>
<feature type="domain" description="Peptidase S33 tripeptidyl aminopeptidase-like C-terminal" evidence="1">
    <location>
        <begin position="16"/>
        <end position="75"/>
    </location>
</feature>